<dbReference type="EMBL" id="DF849380">
    <property type="protein sequence ID" value="GAT57012.1"/>
    <property type="molecule type" value="Genomic_DNA"/>
</dbReference>
<evidence type="ECO:0000256" key="1">
    <source>
        <dbReference type="SAM" id="MobiDB-lite"/>
    </source>
</evidence>
<organism evidence="2 3">
    <name type="scientific">Mycena chlorophos</name>
    <name type="common">Agaric fungus</name>
    <name type="synonym">Agaricus chlorophos</name>
    <dbReference type="NCBI Taxonomy" id="658473"/>
    <lineage>
        <taxon>Eukaryota</taxon>
        <taxon>Fungi</taxon>
        <taxon>Dikarya</taxon>
        <taxon>Basidiomycota</taxon>
        <taxon>Agaricomycotina</taxon>
        <taxon>Agaricomycetes</taxon>
        <taxon>Agaricomycetidae</taxon>
        <taxon>Agaricales</taxon>
        <taxon>Marasmiineae</taxon>
        <taxon>Mycenaceae</taxon>
        <taxon>Mycena</taxon>
    </lineage>
</organism>
<reference evidence="2" key="1">
    <citation type="submission" date="2014-09" db="EMBL/GenBank/DDBJ databases">
        <title>Genome sequence of the luminous mushroom Mycena chlorophos for searching fungal bioluminescence genes.</title>
        <authorList>
            <person name="Tanaka Y."/>
            <person name="Kasuga D."/>
            <person name="Oba Y."/>
            <person name="Hase S."/>
            <person name="Sato K."/>
            <person name="Oba Y."/>
            <person name="Sakakibara Y."/>
        </authorList>
    </citation>
    <scope>NUCLEOTIDE SEQUENCE</scope>
</reference>
<gene>
    <name evidence="2" type="ORF">MCHLO_13596</name>
</gene>
<dbReference type="Proteomes" id="UP000815677">
    <property type="component" value="Unassembled WGS sequence"/>
</dbReference>
<feature type="region of interest" description="Disordered" evidence="1">
    <location>
        <begin position="149"/>
        <end position="169"/>
    </location>
</feature>
<accession>A0ABQ0M195</accession>
<evidence type="ECO:0000313" key="2">
    <source>
        <dbReference type="EMBL" id="GAT57012.1"/>
    </source>
</evidence>
<sequence length="250" mass="27078">MRVMFGGDLAKDTEYDGYRNASAKAHTATLLLPARTVSSDVGGSTLGALTLADPSVRSSTVTECPPRARVNAVARPAIPPPTMTMRRLTSAFAEFIVARLRLDGEPGRTGKGSSESRKPRIYRGQLHGFSTHIAEHESFLAEISTRRDNDYQGRSPQTAPTPRLSICSSPLAKNKPTINNPPPEVLKFSAVRVLELEFDDDGAAADVDAPFADPDAEWLLDDDPLFRHVATCVPNASLVLKLAVIHALHR</sequence>
<keyword evidence="3" id="KW-1185">Reference proteome</keyword>
<protein>
    <submittedName>
        <fullName evidence="2">Uncharacterized protein</fullName>
    </submittedName>
</protein>
<name>A0ABQ0M195_MYCCL</name>
<evidence type="ECO:0000313" key="3">
    <source>
        <dbReference type="Proteomes" id="UP000815677"/>
    </source>
</evidence>
<proteinExistence type="predicted"/>